<proteinExistence type="predicted"/>
<organism evidence="1 2">
    <name type="scientific">Methanococcoides burtonii (strain DSM 6242 / NBRC 107633 / OCM 468 / ACE-M)</name>
    <dbReference type="NCBI Taxonomy" id="259564"/>
    <lineage>
        <taxon>Archaea</taxon>
        <taxon>Methanobacteriati</taxon>
        <taxon>Methanobacteriota</taxon>
        <taxon>Stenosarchaea group</taxon>
        <taxon>Methanomicrobia</taxon>
        <taxon>Methanosarcinales</taxon>
        <taxon>Methanosarcinaceae</taxon>
        <taxon>Methanococcoides</taxon>
    </lineage>
</organism>
<keyword evidence="2" id="KW-1185">Reference proteome</keyword>
<dbReference type="GeneID" id="3998620"/>
<accession>Q12YH6</accession>
<gene>
    <name evidence="1" type="ordered locus">Mbur_0518</name>
</gene>
<dbReference type="AlphaFoldDB" id="Q12YH6"/>
<reference evidence="2" key="1">
    <citation type="journal article" date="2009" name="ISME J.">
        <title>The genome sequence of the psychrophilic archaeon, Methanococcoides burtonii: the role of genome evolution in cold adaptation.</title>
        <authorList>
            <person name="Allen M.A."/>
            <person name="Lauro F.M."/>
            <person name="Williams T.J."/>
            <person name="Burg D."/>
            <person name="Siddiqui K.S."/>
            <person name="De Francisci D."/>
            <person name="Chong K.W."/>
            <person name="Pilak O."/>
            <person name="Chew H.H."/>
            <person name="De Maere M.Z."/>
            <person name="Ting L."/>
            <person name="Katrib M."/>
            <person name="Ng C."/>
            <person name="Sowers K.R."/>
            <person name="Galperin M.Y."/>
            <person name="Anderson I.J."/>
            <person name="Ivanova N."/>
            <person name="Dalin E."/>
            <person name="Martinez M."/>
            <person name="Lapidus A."/>
            <person name="Hauser L."/>
            <person name="Land M."/>
            <person name="Thomas T."/>
            <person name="Cavicchioli R."/>
        </authorList>
    </citation>
    <scope>NUCLEOTIDE SEQUENCE [LARGE SCALE GENOMIC DNA]</scope>
    <source>
        <strain evidence="2">DSM 6242 / NBRC 107633 / OCM 468 / ACE-M</strain>
    </source>
</reference>
<name>Q12YH6_METBU</name>
<sequence length="328" mass="38005">MEKSELVLYAIESDIIKKWHWFKYHFEFYSENREHPFAKSIIDSCLVCEDFIPGYAKKFIDDISQISGIDKKTNEKQSLKHYQQLFQRLAELLIIKQVVTYEWPENTKFFYEPTSGKSKKNPELVVELNKFKIGIEVKAPSLLDHIQKRNNNKIQATARNGLTDKFKENEEVTLPRDNPVKDFLISADQKYNSFKENEKCFYGILVIVWDDFIYEPITTLTDKFSGLFTQNSFAKNSNDETLKFENVDSVIIVRHLHQFGNAAGECPLINNCMDAMDFGSEGRSLPNVYVKNPASNGVPEGILECLRAYSPDEKMGAEYMPQDMVIWL</sequence>
<dbReference type="EMBL" id="CP000300">
    <property type="protein sequence ID" value="ABE51500.1"/>
    <property type="molecule type" value="Genomic_DNA"/>
</dbReference>
<evidence type="ECO:0000313" key="1">
    <source>
        <dbReference type="EMBL" id="ABE51500.1"/>
    </source>
</evidence>
<dbReference type="HOGENOM" id="CLU_846243_0_0_2"/>
<dbReference type="Proteomes" id="UP000001979">
    <property type="component" value="Chromosome"/>
</dbReference>
<protein>
    <submittedName>
        <fullName evidence="1">Uncharacterized protein</fullName>
    </submittedName>
</protein>
<evidence type="ECO:0000313" key="2">
    <source>
        <dbReference type="Proteomes" id="UP000001979"/>
    </source>
</evidence>
<dbReference type="KEGG" id="mbu:Mbur_0518"/>
<dbReference type="RefSeq" id="WP_011498662.1">
    <property type="nucleotide sequence ID" value="NC_007955.1"/>
</dbReference>